<dbReference type="NCBIfam" id="NF009150">
    <property type="entry name" value="PRK12497.1-3"/>
    <property type="match status" value="1"/>
</dbReference>
<sequence length="127" mass="14897">MKKKAKHLKTGRKGEAMAQRQMRRCGYEILRKNYSLEHIGEIDIIARDGGTLCFVEVKTRHQNKTEDTSPAQAIDSKKRQRIAKCAKYYLKKHSLTQCSFRFDIVEVILGKFFWQHQIKIRTHAFGE</sequence>
<dbReference type="SUPFAM" id="SSF52980">
    <property type="entry name" value="Restriction endonuclease-like"/>
    <property type="match status" value="1"/>
</dbReference>
<dbReference type="eggNOG" id="COG0792">
    <property type="taxonomic scope" value="Bacteria"/>
</dbReference>
<evidence type="ECO:0000313" key="4">
    <source>
        <dbReference type="Proteomes" id="UP000004947"/>
    </source>
</evidence>
<dbReference type="STRING" id="313628.LNTAR_15447"/>
<comment type="similarity">
    <text evidence="1 2">Belongs to the UPF0102 family.</text>
</comment>
<accession>A6DUI2</accession>
<name>A6DUI2_9BACT</name>
<keyword evidence="3" id="KW-0540">Nuclease</keyword>
<dbReference type="CDD" id="cd20736">
    <property type="entry name" value="PoNe_Nuclease"/>
    <property type="match status" value="1"/>
</dbReference>
<dbReference type="Gene3D" id="3.40.1350.10">
    <property type="match status" value="1"/>
</dbReference>
<keyword evidence="4" id="KW-1185">Reference proteome</keyword>
<evidence type="ECO:0000313" key="3">
    <source>
        <dbReference type="EMBL" id="EDM24700.1"/>
    </source>
</evidence>
<keyword evidence="3" id="KW-0378">Hydrolase</keyword>
<dbReference type="GO" id="GO:0003676">
    <property type="term" value="F:nucleic acid binding"/>
    <property type="evidence" value="ECO:0007669"/>
    <property type="project" value="InterPro"/>
</dbReference>
<dbReference type="Pfam" id="PF02021">
    <property type="entry name" value="UPF0102"/>
    <property type="match status" value="1"/>
</dbReference>
<protein>
    <recommendedName>
        <fullName evidence="2">UPF0102 protein LNTAR_15447</fullName>
    </recommendedName>
</protein>
<dbReference type="RefSeq" id="WP_007281465.1">
    <property type="nucleotide sequence ID" value="NZ_ABCK01000061.1"/>
</dbReference>
<organism evidence="3 4">
    <name type="scientific">Lentisphaera araneosa HTCC2155</name>
    <dbReference type="NCBI Taxonomy" id="313628"/>
    <lineage>
        <taxon>Bacteria</taxon>
        <taxon>Pseudomonadati</taxon>
        <taxon>Lentisphaerota</taxon>
        <taxon>Lentisphaeria</taxon>
        <taxon>Lentisphaerales</taxon>
        <taxon>Lentisphaeraceae</taxon>
        <taxon>Lentisphaera</taxon>
    </lineage>
</organism>
<dbReference type="PANTHER" id="PTHR34039:SF1">
    <property type="entry name" value="UPF0102 PROTEIN YRAN"/>
    <property type="match status" value="1"/>
</dbReference>
<dbReference type="AlphaFoldDB" id="A6DUI2"/>
<dbReference type="InterPro" id="IPR011856">
    <property type="entry name" value="tRNA_endonuc-like_dom_sf"/>
</dbReference>
<proteinExistence type="inferred from homology"/>
<dbReference type="InterPro" id="IPR003509">
    <property type="entry name" value="UPF0102_YraN-like"/>
</dbReference>
<dbReference type="HAMAP" id="MF_00048">
    <property type="entry name" value="UPF0102"/>
    <property type="match status" value="1"/>
</dbReference>
<dbReference type="InterPro" id="IPR011335">
    <property type="entry name" value="Restrct_endonuc-II-like"/>
</dbReference>
<gene>
    <name evidence="3" type="ORF">LNTAR_15447</name>
</gene>
<evidence type="ECO:0000256" key="2">
    <source>
        <dbReference type="HAMAP-Rule" id="MF_00048"/>
    </source>
</evidence>
<comment type="caution">
    <text evidence="3">The sequence shown here is derived from an EMBL/GenBank/DDBJ whole genome shotgun (WGS) entry which is preliminary data.</text>
</comment>
<dbReference type="PANTHER" id="PTHR34039">
    <property type="entry name" value="UPF0102 PROTEIN YRAN"/>
    <property type="match status" value="1"/>
</dbReference>
<dbReference type="GO" id="GO:0004519">
    <property type="term" value="F:endonuclease activity"/>
    <property type="evidence" value="ECO:0007669"/>
    <property type="project" value="UniProtKB-KW"/>
</dbReference>
<reference evidence="3 4" key="1">
    <citation type="journal article" date="2010" name="J. Bacteriol.">
        <title>Genome sequence of Lentisphaera araneosa HTCC2155T, the type species of the order Lentisphaerales in the phylum Lentisphaerae.</title>
        <authorList>
            <person name="Thrash J.C."/>
            <person name="Cho J.C."/>
            <person name="Vergin K.L."/>
            <person name="Morris R.M."/>
            <person name="Giovannoni S.J."/>
        </authorList>
    </citation>
    <scope>NUCLEOTIDE SEQUENCE [LARGE SCALE GENOMIC DNA]</scope>
    <source>
        <strain evidence="3 4">HTCC2155</strain>
    </source>
</reference>
<dbReference type="EMBL" id="ABCK01000061">
    <property type="protein sequence ID" value="EDM24700.1"/>
    <property type="molecule type" value="Genomic_DNA"/>
</dbReference>
<dbReference type="Proteomes" id="UP000004947">
    <property type="component" value="Unassembled WGS sequence"/>
</dbReference>
<evidence type="ECO:0000256" key="1">
    <source>
        <dbReference type="ARBA" id="ARBA00006738"/>
    </source>
</evidence>
<keyword evidence="3" id="KW-0255">Endonuclease</keyword>